<dbReference type="InterPro" id="IPR009057">
    <property type="entry name" value="Homeodomain-like_sf"/>
</dbReference>
<evidence type="ECO:0000256" key="3">
    <source>
        <dbReference type="ARBA" id="ARBA00023163"/>
    </source>
</evidence>
<dbReference type="RefSeq" id="WP_256619452.1">
    <property type="nucleotide sequence ID" value="NZ_JANIBC010000006.1"/>
</dbReference>
<keyword evidence="8" id="KW-1185">Reference proteome</keyword>
<dbReference type="Pfam" id="PF00440">
    <property type="entry name" value="TetR_N"/>
    <property type="match status" value="1"/>
</dbReference>
<sequence length="241" mass="25707">MARTPQNTKPELVEAIGTVFREAGYGGASLTKLSEATGLKRASLYHRFPSGKEAMAEEALASTVRFVDERILSVLRGLGEPREKLEAAAAGFRTLYRDGGQSCLINLFGTPSGNPESLRQGAQTLVSSLISAISKVLASAGVPEDEARRRGLKAVVDIQGALVLARVYGDKAPFKAVMAGWTEDLLRGSEEVGDQKPPQQPQAEVREVQITADKPETPSASRDVRKAVAAHLSALKLRGEG</sequence>
<evidence type="ECO:0000256" key="2">
    <source>
        <dbReference type="ARBA" id="ARBA00023125"/>
    </source>
</evidence>
<feature type="DNA-binding region" description="H-T-H motif" evidence="4">
    <location>
        <begin position="29"/>
        <end position="48"/>
    </location>
</feature>
<keyword evidence="1" id="KW-0805">Transcription regulation</keyword>
<proteinExistence type="predicted"/>
<dbReference type="GO" id="GO:0003677">
    <property type="term" value="F:DNA binding"/>
    <property type="evidence" value="ECO:0007669"/>
    <property type="project" value="UniProtKB-UniRule"/>
</dbReference>
<keyword evidence="3" id="KW-0804">Transcription</keyword>
<evidence type="ECO:0000256" key="1">
    <source>
        <dbReference type="ARBA" id="ARBA00023015"/>
    </source>
</evidence>
<dbReference type="InterPro" id="IPR054156">
    <property type="entry name" value="YxaF_TetR_C"/>
</dbReference>
<feature type="region of interest" description="Disordered" evidence="5">
    <location>
        <begin position="190"/>
        <end position="224"/>
    </location>
</feature>
<evidence type="ECO:0000313" key="8">
    <source>
        <dbReference type="Proteomes" id="UP001142610"/>
    </source>
</evidence>
<keyword evidence="2 4" id="KW-0238">DNA-binding</keyword>
<protein>
    <submittedName>
        <fullName evidence="7">TetR/AcrR family transcriptional regulator</fullName>
    </submittedName>
</protein>
<dbReference type="SUPFAM" id="SSF48498">
    <property type="entry name" value="Tetracyclin repressor-like, C-terminal domain"/>
    <property type="match status" value="1"/>
</dbReference>
<dbReference type="EMBL" id="JANIBC010000006">
    <property type="protein sequence ID" value="MCQ8185562.1"/>
    <property type="molecule type" value="Genomic_DNA"/>
</dbReference>
<reference evidence="7" key="1">
    <citation type="submission" date="2022-07" db="EMBL/GenBank/DDBJ databases">
        <title>Parvularcula maris sp. nov., an algicidal bacterium isolated from seawater.</title>
        <authorList>
            <person name="Li F."/>
        </authorList>
    </citation>
    <scope>NUCLEOTIDE SEQUENCE</scope>
    <source>
        <strain evidence="7">BGMRC 0090</strain>
    </source>
</reference>
<gene>
    <name evidence="7" type="ORF">NOG11_09145</name>
</gene>
<evidence type="ECO:0000256" key="4">
    <source>
        <dbReference type="PROSITE-ProRule" id="PRU00335"/>
    </source>
</evidence>
<name>A0A9X2L9K3_9PROT</name>
<comment type="caution">
    <text evidence="7">The sequence shown here is derived from an EMBL/GenBank/DDBJ whole genome shotgun (WGS) entry which is preliminary data.</text>
</comment>
<evidence type="ECO:0000256" key="5">
    <source>
        <dbReference type="SAM" id="MobiDB-lite"/>
    </source>
</evidence>
<dbReference type="InterPro" id="IPR036271">
    <property type="entry name" value="Tet_transcr_reg_TetR-rel_C_sf"/>
</dbReference>
<dbReference type="InterPro" id="IPR001647">
    <property type="entry name" value="HTH_TetR"/>
</dbReference>
<dbReference type="Gene3D" id="1.10.357.10">
    <property type="entry name" value="Tetracycline Repressor, domain 2"/>
    <property type="match status" value="1"/>
</dbReference>
<feature type="domain" description="HTH tetR-type" evidence="6">
    <location>
        <begin position="6"/>
        <end position="66"/>
    </location>
</feature>
<dbReference type="PROSITE" id="PS50977">
    <property type="entry name" value="HTH_TETR_2"/>
    <property type="match status" value="1"/>
</dbReference>
<dbReference type="Proteomes" id="UP001142610">
    <property type="component" value="Unassembled WGS sequence"/>
</dbReference>
<organism evidence="7 8">
    <name type="scientific">Parvularcula maris</name>
    <dbReference type="NCBI Taxonomy" id="2965077"/>
    <lineage>
        <taxon>Bacteria</taxon>
        <taxon>Pseudomonadati</taxon>
        <taxon>Pseudomonadota</taxon>
        <taxon>Alphaproteobacteria</taxon>
        <taxon>Parvularculales</taxon>
        <taxon>Parvularculaceae</taxon>
        <taxon>Parvularcula</taxon>
    </lineage>
</organism>
<dbReference type="PANTHER" id="PTHR47506">
    <property type="entry name" value="TRANSCRIPTIONAL REGULATORY PROTEIN"/>
    <property type="match status" value="1"/>
</dbReference>
<accession>A0A9X2L9K3</accession>
<evidence type="ECO:0000259" key="6">
    <source>
        <dbReference type="PROSITE" id="PS50977"/>
    </source>
</evidence>
<evidence type="ECO:0000313" key="7">
    <source>
        <dbReference type="EMBL" id="MCQ8185562.1"/>
    </source>
</evidence>
<dbReference type="PANTHER" id="PTHR47506:SF7">
    <property type="entry name" value="TRANSCRIPTIONAL REGULATORY PROTEIN"/>
    <property type="match status" value="1"/>
</dbReference>
<dbReference type="SUPFAM" id="SSF46689">
    <property type="entry name" value="Homeodomain-like"/>
    <property type="match status" value="1"/>
</dbReference>
<dbReference type="AlphaFoldDB" id="A0A9X2L9K3"/>
<dbReference type="Pfam" id="PF21993">
    <property type="entry name" value="TetR_C_13_2"/>
    <property type="match status" value="1"/>
</dbReference>